<proteinExistence type="inferred from homology"/>
<dbReference type="AlphaFoldDB" id="A0A5D9C9Q7"/>
<keyword evidence="1" id="KW-1133">Transmembrane helix</keyword>
<sequence>MKRIPILPTLIVVAAVATMIWLGLWQIRRAEWKEGMLATYAAAVGKDPIAAVPADDAIDGVAFRRAHVACTVTTAPIQQGGRNQRSETGFRNFVGCALADGRTMMADIGWSGISAKPVPPGKGAALASIGRLVPDPELGRRVLTGAAHPLPVLVVLEMPAAGYQASLPPEIGDIPNNHRSYAVQWFLFAAVAVIIYVIALRRRGRQR</sequence>
<dbReference type="InterPro" id="IPR002994">
    <property type="entry name" value="Surf1/Shy1"/>
</dbReference>
<dbReference type="Pfam" id="PF02104">
    <property type="entry name" value="SURF1"/>
    <property type="match status" value="1"/>
</dbReference>
<gene>
    <name evidence="2" type="ORF">FYJ91_09450</name>
</gene>
<accession>A0A5D9C9Q7</accession>
<feature type="transmembrane region" description="Helical" evidence="1">
    <location>
        <begin position="6"/>
        <end position="27"/>
    </location>
</feature>
<protein>
    <recommendedName>
        <fullName evidence="1">SURF1-like protein</fullName>
    </recommendedName>
</protein>
<dbReference type="EMBL" id="VTOU01000002">
    <property type="protein sequence ID" value="TZG27780.1"/>
    <property type="molecule type" value="Genomic_DNA"/>
</dbReference>
<dbReference type="GO" id="GO:0005886">
    <property type="term" value="C:plasma membrane"/>
    <property type="evidence" value="ECO:0007669"/>
    <property type="project" value="UniProtKB-SubCell"/>
</dbReference>
<keyword evidence="1" id="KW-1003">Cell membrane</keyword>
<dbReference type="Proteomes" id="UP000322077">
    <property type="component" value="Unassembled WGS sequence"/>
</dbReference>
<name>A0A5D9C9Q7_9SPHN</name>
<keyword evidence="1" id="KW-0812">Transmembrane</keyword>
<reference evidence="2 3" key="1">
    <citation type="submission" date="2019-08" db="EMBL/GenBank/DDBJ databases">
        <authorList>
            <person name="Wang G."/>
            <person name="Xu Z."/>
        </authorList>
    </citation>
    <scope>NUCLEOTIDE SEQUENCE [LARGE SCALE GENOMIC DNA]</scope>
    <source>
        <strain evidence="2 3">ZX</strain>
    </source>
</reference>
<comment type="caution">
    <text evidence="2">The sequence shown here is derived from an EMBL/GenBank/DDBJ whole genome shotgun (WGS) entry which is preliminary data.</text>
</comment>
<evidence type="ECO:0000256" key="1">
    <source>
        <dbReference type="RuleBase" id="RU363076"/>
    </source>
</evidence>
<organism evidence="2 3">
    <name type="scientific">Sphingomonas montanisoli</name>
    <dbReference type="NCBI Taxonomy" id="2606412"/>
    <lineage>
        <taxon>Bacteria</taxon>
        <taxon>Pseudomonadati</taxon>
        <taxon>Pseudomonadota</taxon>
        <taxon>Alphaproteobacteria</taxon>
        <taxon>Sphingomonadales</taxon>
        <taxon>Sphingomonadaceae</taxon>
        <taxon>Sphingomonas</taxon>
    </lineage>
</organism>
<comment type="similarity">
    <text evidence="1">Belongs to the SURF1 family.</text>
</comment>
<keyword evidence="1" id="KW-0472">Membrane</keyword>
<keyword evidence="3" id="KW-1185">Reference proteome</keyword>
<evidence type="ECO:0000313" key="3">
    <source>
        <dbReference type="Proteomes" id="UP000322077"/>
    </source>
</evidence>
<dbReference type="RefSeq" id="WP_149521991.1">
    <property type="nucleotide sequence ID" value="NZ_VTOU01000002.1"/>
</dbReference>
<dbReference type="CDD" id="cd06662">
    <property type="entry name" value="SURF1"/>
    <property type="match status" value="1"/>
</dbReference>
<comment type="subcellular location">
    <subcellularLocation>
        <location evidence="1">Cell membrane</location>
        <topology evidence="1">Multi-pass membrane protein</topology>
    </subcellularLocation>
</comment>
<evidence type="ECO:0000313" key="2">
    <source>
        <dbReference type="EMBL" id="TZG27780.1"/>
    </source>
</evidence>
<feature type="transmembrane region" description="Helical" evidence="1">
    <location>
        <begin position="181"/>
        <end position="200"/>
    </location>
</feature>